<dbReference type="Proteomes" id="UP000479710">
    <property type="component" value="Unassembled WGS sequence"/>
</dbReference>
<feature type="compositionally biased region" description="Polar residues" evidence="1">
    <location>
        <begin position="109"/>
        <end position="119"/>
    </location>
</feature>
<sequence>MPWNGTPTQHQQAVYMQICTSINHMYMQPKASAVHSQPERKEVTDDLPAVRCGAASGQIKGDEIDGPRGSGTGPTDPQHNNVCNNDMSFVGTWQPSAVGEPQAVPGQRSPWNTSSSTPKVDSRGLNLMSRGIPDSSKDLSGKEAAAPDCSRVRESTQPDKVVDDLRGLVVPVHVAFPRR</sequence>
<gene>
    <name evidence="2" type="ORF">E2562_008723</name>
</gene>
<evidence type="ECO:0000256" key="1">
    <source>
        <dbReference type="SAM" id="MobiDB-lite"/>
    </source>
</evidence>
<feature type="region of interest" description="Disordered" evidence="1">
    <location>
        <begin position="54"/>
        <end position="161"/>
    </location>
</feature>
<name>A0A6G1F5K2_9ORYZ</name>
<keyword evidence="3" id="KW-1185">Reference proteome</keyword>
<proteinExistence type="predicted"/>
<feature type="compositionally biased region" description="Basic and acidic residues" evidence="1">
    <location>
        <begin position="150"/>
        <end position="161"/>
    </location>
</feature>
<evidence type="ECO:0000313" key="3">
    <source>
        <dbReference type="Proteomes" id="UP000479710"/>
    </source>
</evidence>
<protein>
    <submittedName>
        <fullName evidence="2">Uncharacterized protein</fullName>
    </submittedName>
</protein>
<feature type="compositionally biased region" description="Polar residues" evidence="1">
    <location>
        <begin position="73"/>
        <end position="95"/>
    </location>
</feature>
<dbReference type="AlphaFoldDB" id="A0A6G1F5K2"/>
<comment type="caution">
    <text evidence="2">The sequence shown here is derived from an EMBL/GenBank/DDBJ whole genome shotgun (WGS) entry which is preliminary data.</text>
</comment>
<evidence type="ECO:0000313" key="2">
    <source>
        <dbReference type="EMBL" id="KAF0932197.1"/>
    </source>
</evidence>
<accession>A0A6G1F5K2</accession>
<reference evidence="2 3" key="1">
    <citation type="submission" date="2019-11" db="EMBL/GenBank/DDBJ databases">
        <title>Whole genome sequence of Oryza granulata.</title>
        <authorList>
            <person name="Li W."/>
        </authorList>
    </citation>
    <scope>NUCLEOTIDE SEQUENCE [LARGE SCALE GENOMIC DNA]</scope>
    <source>
        <strain evidence="3">cv. Menghai</strain>
        <tissue evidence="2">Leaf</tissue>
    </source>
</reference>
<organism evidence="2 3">
    <name type="scientific">Oryza meyeriana var. granulata</name>
    <dbReference type="NCBI Taxonomy" id="110450"/>
    <lineage>
        <taxon>Eukaryota</taxon>
        <taxon>Viridiplantae</taxon>
        <taxon>Streptophyta</taxon>
        <taxon>Embryophyta</taxon>
        <taxon>Tracheophyta</taxon>
        <taxon>Spermatophyta</taxon>
        <taxon>Magnoliopsida</taxon>
        <taxon>Liliopsida</taxon>
        <taxon>Poales</taxon>
        <taxon>Poaceae</taxon>
        <taxon>BOP clade</taxon>
        <taxon>Oryzoideae</taxon>
        <taxon>Oryzeae</taxon>
        <taxon>Oryzinae</taxon>
        <taxon>Oryza</taxon>
        <taxon>Oryza meyeriana</taxon>
    </lineage>
</organism>
<dbReference type="EMBL" id="SPHZ02000001">
    <property type="protein sequence ID" value="KAF0932197.1"/>
    <property type="molecule type" value="Genomic_DNA"/>
</dbReference>